<name>A0AAV1HT99_9CHLO</name>
<evidence type="ECO:0000256" key="1">
    <source>
        <dbReference type="SAM" id="MobiDB-lite"/>
    </source>
</evidence>
<gene>
    <name evidence="2" type="ORF">CVIRNUC_001549</name>
</gene>
<dbReference type="EMBL" id="CAUYUE010000002">
    <property type="protein sequence ID" value="CAK0744457.1"/>
    <property type="molecule type" value="Genomic_DNA"/>
</dbReference>
<reference evidence="2 3" key="1">
    <citation type="submission" date="2023-10" db="EMBL/GenBank/DDBJ databases">
        <authorList>
            <person name="Maclean D."/>
            <person name="Macfadyen A."/>
        </authorList>
    </citation>
    <scope>NUCLEOTIDE SEQUENCE [LARGE SCALE GENOMIC DNA]</scope>
</reference>
<accession>A0AAV1HT99</accession>
<dbReference type="Proteomes" id="UP001314263">
    <property type="component" value="Unassembled WGS sequence"/>
</dbReference>
<proteinExistence type="predicted"/>
<comment type="caution">
    <text evidence="2">The sequence shown here is derived from an EMBL/GenBank/DDBJ whole genome shotgun (WGS) entry which is preliminary data.</text>
</comment>
<dbReference type="AlphaFoldDB" id="A0AAV1HT99"/>
<protein>
    <submittedName>
        <fullName evidence="2">Uncharacterized protein</fullName>
    </submittedName>
</protein>
<keyword evidence="3" id="KW-1185">Reference proteome</keyword>
<sequence>MAAIYSSIKLVRARVSSALGIVSTSTDSSLIVFFSELGSCPAFHSRSLASALGCSGQHVSGTASAPSQHQQWRGKITNKTTTKSQRHTLHIPVKREAEIRKFWTEVRGCHDLACIHRLANFAFIYPRYRDLNWLASFMPQWDSAIERLIAHDMGMLPANELARKHPFILNARIQPMQWAKMAVRGRLPAYAWGVVLADIKKNTGAGDTMYRNKKKGNIAIDFPNKAWRPPNNPKELASTDSEEALDEEDEAWLETMNMHAAAAGQQ</sequence>
<evidence type="ECO:0000313" key="2">
    <source>
        <dbReference type="EMBL" id="CAK0744457.1"/>
    </source>
</evidence>
<evidence type="ECO:0000313" key="3">
    <source>
        <dbReference type="Proteomes" id="UP001314263"/>
    </source>
</evidence>
<organism evidence="2 3">
    <name type="scientific">Coccomyxa viridis</name>
    <dbReference type="NCBI Taxonomy" id="1274662"/>
    <lineage>
        <taxon>Eukaryota</taxon>
        <taxon>Viridiplantae</taxon>
        <taxon>Chlorophyta</taxon>
        <taxon>core chlorophytes</taxon>
        <taxon>Trebouxiophyceae</taxon>
        <taxon>Trebouxiophyceae incertae sedis</taxon>
        <taxon>Coccomyxaceae</taxon>
        <taxon>Coccomyxa</taxon>
    </lineage>
</organism>
<feature type="region of interest" description="Disordered" evidence="1">
    <location>
        <begin position="222"/>
        <end position="248"/>
    </location>
</feature>